<dbReference type="Pfam" id="PF00211">
    <property type="entry name" value="Guanylate_cyc"/>
    <property type="match status" value="1"/>
</dbReference>
<dbReference type="InterPro" id="IPR029787">
    <property type="entry name" value="Nucleotide_cyclase"/>
</dbReference>
<dbReference type="PROSITE" id="PS50006">
    <property type="entry name" value="FHA_DOMAIN"/>
    <property type="match status" value="1"/>
</dbReference>
<proteinExistence type="inferred from homology"/>
<organism evidence="4 5">
    <name type="scientific">Chloroflexus aurantiacus (strain ATCC 29366 / DSM 635 / J-10-fl)</name>
    <dbReference type="NCBI Taxonomy" id="324602"/>
    <lineage>
        <taxon>Bacteria</taxon>
        <taxon>Bacillati</taxon>
        <taxon>Chloroflexota</taxon>
        <taxon>Chloroflexia</taxon>
        <taxon>Chloroflexales</taxon>
        <taxon>Chloroflexineae</taxon>
        <taxon>Chloroflexaceae</taxon>
        <taxon>Chloroflexus</taxon>
    </lineage>
</organism>
<dbReference type="Gene3D" id="3.30.450.40">
    <property type="match status" value="1"/>
</dbReference>
<dbReference type="SMART" id="SM00044">
    <property type="entry name" value="CYCc"/>
    <property type="match status" value="1"/>
</dbReference>
<dbReference type="InterPro" id="IPR003018">
    <property type="entry name" value="GAF"/>
</dbReference>
<feature type="domain" description="Guanylate cyclase" evidence="3">
    <location>
        <begin position="321"/>
        <end position="456"/>
    </location>
</feature>
<dbReference type="HOGENOM" id="CLU_000445_11_32_0"/>
<evidence type="ECO:0000256" key="1">
    <source>
        <dbReference type="ARBA" id="ARBA00005381"/>
    </source>
</evidence>
<dbReference type="SMART" id="SM00240">
    <property type="entry name" value="FHA"/>
    <property type="match status" value="1"/>
</dbReference>
<comment type="similarity">
    <text evidence="1">Belongs to the adenylyl cyclase class-3 family.</text>
</comment>
<dbReference type="eggNOG" id="COG1716">
    <property type="taxonomic scope" value="Bacteria"/>
</dbReference>
<dbReference type="KEGG" id="cau:Caur_1127"/>
<dbReference type="InterPro" id="IPR000253">
    <property type="entry name" value="FHA_dom"/>
</dbReference>
<evidence type="ECO:0000313" key="4">
    <source>
        <dbReference type="EMBL" id="ABY34357.1"/>
    </source>
</evidence>
<dbReference type="SUPFAM" id="SSF55781">
    <property type="entry name" value="GAF domain-like"/>
    <property type="match status" value="1"/>
</dbReference>
<sequence length="518" mass="57508">MARITVTIHGEQHTFPITERGLTIGRQLDNEIVLNHAIVSRKHARIELRGRRAWIIDLNSRNGVTVNRLRVKEEQLNDGDVIGVGPFELVYEDRAAQSVVLDDNRYFPVASESQVVAAHELQLLPSDLQAFYQISMRVNQALDYRELLDLVMEEIIRLVPAQRGFLLLRKGDELVPRVIYPPGLGDVAIAGSIVRKAIERGEAVLTHDARIEFAGSKSIIAANIRSAICAPLMTQGGAIGVILLDSPGREQFSVRDRDIVVAIANLAAVAIERARLTEELRIQGQVRQNLERFLSPNVAQALARYVAQHGKLWEAQEQIVTVLFADVKGFTSLSERLSPREVQDLLNEYLHEMTDVIFRYNGTVDKYIGDGIMAVFGAPRLPEDPLDEQHAVRAVAAAVEMQQAQQRLVSRLDPDKVFTIRIGVNTGPAFTGFFGTRHRLEYTAIGDTVNTASRLESAAEPGTVFIGEDTARLVSSEFELQEMGELQLKGKQQRVRAFKVLGTRPKPGGLQTIAYTSS</sequence>
<dbReference type="InterPro" id="IPR029016">
    <property type="entry name" value="GAF-like_dom_sf"/>
</dbReference>
<dbReference type="CDD" id="cd00060">
    <property type="entry name" value="FHA"/>
    <property type="match status" value="1"/>
</dbReference>
<protein>
    <submittedName>
        <fullName evidence="4">Adenylyl cyclase class-3/4/guanylyl cyclase</fullName>
    </submittedName>
</protein>
<dbReference type="Pfam" id="PF00498">
    <property type="entry name" value="FHA"/>
    <property type="match status" value="1"/>
</dbReference>
<dbReference type="PANTHER" id="PTHR43081:SF20">
    <property type="entry name" value="TWO-COMPONENT RESPONSE REGULATOR"/>
    <property type="match status" value="1"/>
</dbReference>
<dbReference type="EMBL" id="CP000909">
    <property type="protein sequence ID" value="ABY34357.1"/>
    <property type="molecule type" value="Genomic_DNA"/>
</dbReference>
<dbReference type="Gene3D" id="2.60.200.20">
    <property type="match status" value="1"/>
</dbReference>
<dbReference type="SMART" id="SM00065">
    <property type="entry name" value="GAF"/>
    <property type="match status" value="1"/>
</dbReference>
<dbReference type="InterPro" id="IPR001054">
    <property type="entry name" value="A/G_cyclase"/>
</dbReference>
<dbReference type="eggNOG" id="COG2114">
    <property type="taxonomic scope" value="Bacteria"/>
</dbReference>
<dbReference type="GO" id="GO:0004016">
    <property type="term" value="F:adenylate cyclase activity"/>
    <property type="evidence" value="ECO:0000318"/>
    <property type="project" value="GO_Central"/>
</dbReference>
<dbReference type="PATRIC" id="fig|324602.8.peg.1289"/>
<dbReference type="InParanoid" id="A9WJ80"/>
<dbReference type="SUPFAM" id="SSF49879">
    <property type="entry name" value="SMAD/FHA domain"/>
    <property type="match status" value="1"/>
</dbReference>
<dbReference type="GO" id="GO:0006171">
    <property type="term" value="P:cAMP biosynthetic process"/>
    <property type="evidence" value="ECO:0000318"/>
    <property type="project" value="GO_Central"/>
</dbReference>
<accession>A9WJ80</accession>
<feature type="domain" description="FHA" evidence="2">
    <location>
        <begin position="22"/>
        <end position="71"/>
    </location>
</feature>
<reference evidence="5" key="1">
    <citation type="journal article" date="2011" name="BMC Genomics">
        <title>Complete genome sequence of the filamentous anoxygenic phototrophic bacterium Chloroflexus aurantiacus.</title>
        <authorList>
            <person name="Tang K.H."/>
            <person name="Barry K."/>
            <person name="Chertkov O."/>
            <person name="Dalin E."/>
            <person name="Han C.S."/>
            <person name="Hauser L.J."/>
            <person name="Honchak B.M."/>
            <person name="Karbach L.E."/>
            <person name="Land M.L."/>
            <person name="Lapidus A."/>
            <person name="Larimer F.W."/>
            <person name="Mikhailova N."/>
            <person name="Pitluck S."/>
            <person name="Pierson B.K."/>
            <person name="Blankenship R.E."/>
        </authorList>
    </citation>
    <scope>NUCLEOTIDE SEQUENCE [LARGE SCALE GENOMIC DNA]</scope>
    <source>
        <strain evidence="5">ATCC 29366 / DSM 635 / J-10-fl</strain>
    </source>
</reference>
<name>A9WJ80_CHLAA</name>
<dbReference type="InterPro" id="IPR008984">
    <property type="entry name" value="SMAD_FHA_dom_sf"/>
</dbReference>
<evidence type="ECO:0000259" key="3">
    <source>
        <dbReference type="PROSITE" id="PS50125"/>
    </source>
</evidence>
<dbReference type="CDD" id="cd07302">
    <property type="entry name" value="CHD"/>
    <property type="match status" value="1"/>
</dbReference>
<dbReference type="eggNOG" id="COG2203">
    <property type="taxonomic scope" value="Bacteria"/>
</dbReference>
<dbReference type="STRING" id="324602.Caur_1127"/>
<dbReference type="PANTHER" id="PTHR43081">
    <property type="entry name" value="ADENYLATE CYCLASE, TERMINAL-DIFFERENTIATION SPECIFIC-RELATED"/>
    <property type="match status" value="1"/>
</dbReference>
<dbReference type="InterPro" id="IPR050697">
    <property type="entry name" value="Adenylyl/Guanylyl_Cyclase_3/4"/>
</dbReference>
<dbReference type="Gene3D" id="3.30.70.1230">
    <property type="entry name" value="Nucleotide cyclase"/>
    <property type="match status" value="1"/>
</dbReference>
<dbReference type="Pfam" id="PF13185">
    <property type="entry name" value="GAF_2"/>
    <property type="match status" value="1"/>
</dbReference>
<gene>
    <name evidence="4" type="ordered locus">Caur_1127</name>
</gene>
<dbReference type="EnsemblBacteria" id="ABY34357">
    <property type="protein sequence ID" value="ABY34357"/>
    <property type="gene ID" value="Caur_1127"/>
</dbReference>
<dbReference type="AlphaFoldDB" id="A9WJ80"/>
<dbReference type="RefSeq" id="WP_012257013.1">
    <property type="nucleotide sequence ID" value="NC_010175.1"/>
</dbReference>
<dbReference type="GO" id="GO:0035556">
    <property type="term" value="P:intracellular signal transduction"/>
    <property type="evidence" value="ECO:0007669"/>
    <property type="project" value="InterPro"/>
</dbReference>
<evidence type="ECO:0000313" key="5">
    <source>
        <dbReference type="Proteomes" id="UP000002008"/>
    </source>
</evidence>
<evidence type="ECO:0000259" key="2">
    <source>
        <dbReference type="PROSITE" id="PS50006"/>
    </source>
</evidence>
<dbReference type="Proteomes" id="UP000002008">
    <property type="component" value="Chromosome"/>
</dbReference>
<keyword evidence="5" id="KW-1185">Reference proteome</keyword>
<dbReference type="PROSITE" id="PS50125">
    <property type="entry name" value="GUANYLATE_CYCLASE_2"/>
    <property type="match status" value="1"/>
</dbReference>
<dbReference type="SUPFAM" id="SSF55073">
    <property type="entry name" value="Nucleotide cyclase"/>
    <property type="match status" value="1"/>
</dbReference>